<dbReference type="RefSeq" id="WP_093552344.1">
    <property type="nucleotide sequence ID" value="NZ_JAVSGH010000023.1"/>
</dbReference>
<feature type="domain" description="Thiopeptide-type bacteriocin biosynthesis" evidence="2">
    <location>
        <begin position="776"/>
        <end position="1029"/>
    </location>
</feature>
<evidence type="ECO:0000313" key="4">
    <source>
        <dbReference type="Proteomes" id="UP001181313"/>
    </source>
</evidence>
<feature type="domain" description="Lantibiotic dehydratase N-terminal" evidence="1">
    <location>
        <begin position="50"/>
        <end position="700"/>
    </location>
</feature>
<protein>
    <submittedName>
        <fullName evidence="3">Lantibiotic dehydratase</fullName>
    </submittedName>
</protein>
<evidence type="ECO:0000259" key="2">
    <source>
        <dbReference type="Pfam" id="PF14028"/>
    </source>
</evidence>
<dbReference type="InterPro" id="IPR006827">
    <property type="entry name" value="Lant_deHydtase_N"/>
</dbReference>
<name>A0ABU3I1Y6_9ACTN</name>
<evidence type="ECO:0000313" key="3">
    <source>
        <dbReference type="EMBL" id="MDT3726957.1"/>
    </source>
</evidence>
<keyword evidence="4" id="KW-1185">Reference proteome</keyword>
<comment type="caution">
    <text evidence="3">The sequence shown here is derived from an EMBL/GenBank/DDBJ whole genome shotgun (WGS) entry which is preliminary data.</text>
</comment>
<dbReference type="NCBIfam" id="TIGR03891">
    <property type="entry name" value="thiopep_ocin"/>
    <property type="match status" value="1"/>
</dbReference>
<sequence length="1050" mass="114904">MAAEYEAGQASAAFEVRDPVLVRMASRPRGTALEGVDAADPVPGARRLAADPVLGQAVRVASGSLAHSLDRLTGDEGVAALGRKRTLSAARTLTRYARRAAARPTPFGLFAGVGRARFGSAAKAEPGAGEVAVRLDGAWLRRRVMAWLAEPSVRRRVDVVLNDLCFVRDGRLCLRTGGQERSVRDNALVGAVRERTRTLVAYGDLLDSLTRRFPSLDAERLDGQLAELVRRGFLLTSLTPHRIDTALLDGIEAVLDEALPDDARALRDIRAACARHERDSPEAGGESWHRLLDEVRRLDVPGTDGDAQARPPVHVDLHMRGEFVLPETVGREVCRYAGAIWSVTPEWTTLAYMRDYRDRFIERYGTACAVPLGELADPHRGLGLPPEYGAEPTYARTGPGDEVDGPRRAFVGELIQEAVLSGGDLVLTDEVVRRLADVARHDPEAAPPRGLELCFQVLADSTAALDRGDFRLLGSPHIGAWAAGATAGRFAEAAGLTADLTRLAAETSGDPDGDVIAAQVELLPREPRGLNIVQVPRLLPYRIPVGVPDDRDDPRCLDWRTLLVAAGSDGLRLLQPESGRPVRPVLPHMLALDAQAPPVARFLMDLATARPRVWSGWDWAGHDTLPYLPRVRYGRVVVMPKRWLPGRRLRDAARAKGAEVWEEGLDAWRRRLAVPDRLHIARNDQMYPVDLRDRWDRELLRSELTALHPQFVLYEDLTADGAGLGWNGGHSTEIVVPLAGARPSGGAAGTGSRGQARTAPPVRLAPTRFHLPGEDWLFVKWYAEPSAHEALLADHLPAVLAEIEDDVDRWFFVRYQDPDPHLRLRFHGDVEALNGRVLPALSRASRVLVESGALRSMTLDTYRPESDRYGGEALQEAAERLFRTDSLSAVVHLRAARGAARGLPADVLAGLGHAVLLESLGDWDWCGWVDRMFTKSGEHEVYQRQRALADRLITPKNVVASAVEALGAPALRSLWADSDEPRAYGRAVLSAPEADRDEALLSLLHMRHNRHFGIDRSAEARGYAVLRGAVRSHLGRQRHSGDHGNGNGSG</sequence>
<accession>A0ABU3I1Y6</accession>
<dbReference type="EMBL" id="JAVSGH010000023">
    <property type="protein sequence ID" value="MDT3726957.1"/>
    <property type="molecule type" value="Genomic_DNA"/>
</dbReference>
<organism evidence="3 4">
    <name type="scientific">Streptomyces althioticus subsp. attaecolombicae</name>
    <dbReference type="NCBI Taxonomy" id="3075534"/>
    <lineage>
        <taxon>Bacteria</taxon>
        <taxon>Bacillati</taxon>
        <taxon>Actinomycetota</taxon>
        <taxon>Actinomycetes</taxon>
        <taxon>Kitasatosporales</taxon>
        <taxon>Streptomycetaceae</taxon>
        <taxon>Streptomyces</taxon>
        <taxon>Streptomyces althioticus group</taxon>
    </lineage>
</organism>
<dbReference type="Pfam" id="PF04738">
    <property type="entry name" value="Lant_dehydr_N"/>
    <property type="match status" value="1"/>
</dbReference>
<proteinExistence type="predicted"/>
<dbReference type="Pfam" id="PF14028">
    <property type="entry name" value="Lant_dehydr_C"/>
    <property type="match status" value="1"/>
</dbReference>
<gene>
    <name evidence="3" type="ORF">ROS62_19565</name>
</gene>
<dbReference type="InterPro" id="IPR023809">
    <property type="entry name" value="Thiopep_bacteriocin_synth_dom"/>
</dbReference>
<dbReference type="Proteomes" id="UP001181313">
    <property type="component" value="Unassembled WGS sequence"/>
</dbReference>
<reference evidence="3" key="1">
    <citation type="submission" date="2024-05" db="EMBL/GenBank/DDBJ databases">
        <title>30 novel species of actinomycetes from the DSMZ collection.</title>
        <authorList>
            <person name="Nouioui I."/>
        </authorList>
    </citation>
    <scope>NUCLEOTIDE SEQUENCE</scope>
    <source>
        <strain evidence="3">DSM 41972</strain>
    </source>
</reference>
<evidence type="ECO:0000259" key="1">
    <source>
        <dbReference type="Pfam" id="PF04738"/>
    </source>
</evidence>